<reference evidence="2" key="1">
    <citation type="journal article" date="2019" name="Int. J. Syst. Evol. Microbiol.">
        <title>The Global Catalogue of Microorganisms (GCM) 10K type strain sequencing project: providing services to taxonomists for standard genome sequencing and annotation.</title>
        <authorList>
            <consortium name="The Broad Institute Genomics Platform"/>
            <consortium name="The Broad Institute Genome Sequencing Center for Infectious Disease"/>
            <person name="Wu L."/>
            <person name="Ma J."/>
        </authorList>
    </citation>
    <scope>NUCLEOTIDE SEQUENCE [LARGE SCALE GENOMIC DNA]</scope>
    <source>
        <strain evidence="2">CCM 320</strain>
    </source>
</reference>
<gene>
    <name evidence="1" type="ORF">ACFOEJ_03340</name>
</gene>
<organism evidence="1 2">
    <name type="scientific">Planomicrobium okeanokoites</name>
    <name type="common">Planococcus okeanokoites</name>
    <name type="synonym">Flavobacterium okeanokoites</name>
    <dbReference type="NCBI Taxonomy" id="244"/>
    <lineage>
        <taxon>Bacteria</taxon>
        <taxon>Bacillati</taxon>
        <taxon>Bacillota</taxon>
        <taxon>Bacilli</taxon>
        <taxon>Bacillales</taxon>
        <taxon>Caryophanaceae</taxon>
        <taxon>Planomicrobium</taxon>
    </lineage>
</organism>
<dbReference type="EMBL" id="JBHRUJ010000004">
    <property type="protein sequence ID" value="MFC3210107.1"/>
    <property type="molecule type" value="Genomic_DNA"/>
</dbReference>
<evidence type="ECO:0000313" key="2">
    <source>
        <dbReference type="Proteomes" id="UP001595625"/>
    </source>
</evidence>
<protein>
    <submittedName>
        <fullName evidence="1">Uncharacterized protein</fullName>
    </submittedName>
</protein>
<sequence length="111" mass="12762">MRSTAVALSEVVEFADESKQKGLEGTVYLQQKEAAQGGPSFSDEDASGGKAVEKIRLLLETTEDSMYYEDEFEDMDFYKDALVQLERLETYFPIERLSEEEMKQKLEDEEK</sequence>
<dbReference type="Proteomes" id="UP001595625">
    <property type="component" value="Unassembled WGS sequence"/>
</dbReference>
<name>A0ABV7KL05_PLAOK</name>
<proteinExistence type="predicted"/>
<evidence type="ECO:0000313" key="1">
    <source>
        <dbReference type="EMBL" id="MFC3210107.1"/>
    </source>
</evidence>
<dbReference type="RefSeq" id="WP_117313272.1">
    <property type="nucleotide sequence ID" value="NZ_JBHRUJ010000004.1"/>
</dbReference>
<keyword evidence="2" id="KW-1185">Reference proteome</keyword>
<comment type="caution">
    <text evidence="1">The sequence shown here is derived from an EMBL/GenBank/DDBJ whole genome shotgun (WGS) entry which is preliminary data.</text>
</comment>
<accession>A0ABV7KL05</accession>